<comment type="subcellular location">
    <subcellularLocation>
        <location evidence="3">Cytoplasm</location>
        <location evidence="3">Cytosol</location>
    </subcellularLocation>
    <subcellularLocation>
        <location evidence="2">Nucleus</location>
    </subcellularLocation>
</comment>
<dbReference type="GO" id="GO:0006397">
    <property type="term" value="P:mRNA processing"/>
    <property type="evidence" value="ECO:0007669"/>
    <property type="project" value="UniProtKB-KW"/>
</dbReference>
<evidence type="ECO:0000256" key="10">
    <source>
        <dbReference type="ARBA" id="ARBA00023235"/>
    </source>
</evidence>
<evidence type="ECO:0000256" key="5">
    <source>
        <dbReference type="ARBA" id="ARBA00012787"/>
    </source>
</evidence>
<evidence type="ECO:0000256" key="16">
    <source>
        <dbReference type="ARBA" id="ARBA00079278"/>
    </source>
</evidence>
<dbReference type="Gene3D" id="3.30.2350.10">
    <property type="entry name" value="Pseudouridine synthase"/>
    <property type="match status" value="1"/>
</dbReference>
<feature type="region of interest" description="Disordered" evidence="18">
    <location>
        <begin position="267"/>
        <end position="289"/>
    </location>
</feature>
<dbReference type="InterPro" id="IPR002501">
    <property type="entry name" value="PsdUridine_synth_N"/>
</dbReference>
<evidence type="ECO:0000256" key="12">
    <source>
        <dbReference type="ARBA" id="ARBA00036943"/>
    </source>
</evidence>
<keyword evidence="8" id="KW-0819">tRNA processing</keyword>
<comment type="function">
    <text evidence="14">Pseudouridine synthase that catalyzes pseudouridylation of mRNAs and tRNAs. Mediates pseudouridylation of mRNAs with the consensus sequence 5'-GUUCNANNC-3', harboring a stem-loop structure. Constitutes the major pseudouridine synthase acting on mRNAs. Also catalyzes pseudouridylation of some tRNAs, including synthesis of pseudouridine(55) from uracil-55, in the psi GC loop of a subset of tRNAs. Promotes the processing of pri-let-7 microRNAs (pri-miRNAs) independently of its RNA pseudouridylate synthase activity. Acts by binding to the stem-loop structure on pri-let-7, preventing LIN28-binding (LIN28A and/or LIN28B), thereby enhancing the interaction between pri-let-7 and the microprocessor DGCR8, which mediates miRNA maturation.</text>
</comment>
<dbReference type="GO" id="GO:0160148">
    <property type="term" value="F:tRNA pseudouridine(55) synthase activity"/>
    <property type="evidence" value="ECO:0007669"/>
    <property type="project" value="UniProtKB-EC"/>
</dbReference>
<feature type="compositionally biased region" description="Basic and acidic residues" evidence="18">
    <location>
        <begin position="267"/>
        <end position="279"/>
    </location>
</feature>
<evidence type="ECO:0000256" key="13">
    <source>
        <dbReference type="ARBA" id="ARBA00051710"/>
    </source>
</evidence>
<dbReference type="EC" id="5.4.99.25" evidence="5"/>
<dbReference type="SUPFAM" id="SSF55120">
    <property type="entry name" value="Pseudouridine synthase"/>
    <property type="match status" value="1"/>
</dbReference>
<evidence type="ECO:0000256" key="2">
    <source>
        <dbReference type="ARBA" id="ARBA00004123"/>
    </source>
</evidence>
<dbReference type="GO" id="GO:1990481">
    <property type="term" value="P:mRNA pseudouridine synthesis"/>
    <property type="evidence" value="ECO:0007669"/>
    <property type="project" value="TreeGrafter"/>
</dbReference>
<evidence type="ECO:0000256" key="17">
    <source>
        <dbReference type="ARBA" id="ARBA00079906"/>
    </source>
</evidence>
<comment type="catalytic activity">
    <reaction evidence="13">
        <text>uridine(55) in tRNA = pseudouridine(55) in tRNA</text>
        <dbReference type="Rhea" id="RHEA:42532"/>
        <dbReference type="Rhea" id="RHEA-COMP:10101"/>
        <dbReference type="Rhea" id="RHEA-COMP:10102"/>
        <dbReference type="ChEBI" id="CHEBI:65314"/>
        <dbReference type="ChEBI" id="CHEBI:65315"/>
        <dbReference type="EC" id="5.4.99.25"/>
    </reaction>
    <physiologicalReaction direction="left-to-right" evidence="13">
        <dbReference type="Rhea" id="RHEA:42533"/>
    </physiologicalReaction>
</comment>
<proteinExistence type="inferred from homology"/>
<comment type="catalytic activity">
    <reaction evidence="1">
        <text>a uridine in mRNA = a pseudouridine in mRNA</text>
        <dbReference type="Rhea" id="RHEA:56644"/>
        <dbReference type="Rhea" id="RHEA-COMP:14658"/>
        <dbReference type="Rhea" id="RHEA-COMP:14659"/>
        <dbReference type="ChEBI" id="CHEBI:65314"/>
        <dbReference type="ChEBI" id="CHEBI:65315"/>
    </reaction>
</comment>
<dbReference type="PANTHER" id="PTHR13767:SF2">
    <property type="entry name" value="PSEUDOURIDYLATE SYNTHASE TRUB1"/>
    <property type="match status" value="1"/>
</dbReference>
<dbReference type="InterPro" id="IPR020103">
    <property type="entry name" value="PsdUridine_synth_cat_dom_sf"/>
</dbReference>
<accession>A0AAD8D888</accession>
<dbReference type="EMBL" id="JAGXEW010000013">
    <property type="protein sequence ID" value="KAK1164320.1"/>
    <property type="molecule type" value="Genomic_DNA"/>
</dbReference>
<name>A0AAD8D888_ACIOX</name>
<comment type="caution">
    <text evidence="20">The sequence shown here is derived from an EMBL/GenBank/DDBJ whole genome shotgun (WGS) entry which is preliminary data.</text>
</comment>
<evidence type="ECO:0000256" key="8">
    <source>
        <dbReference type="ARBA" id="ARBA00022694"/>
    </source>
</evidence>
<keyword evidence="7" id="KW-0507">mRNA processing</keyword>
<reference evidence="20" key="1">
    <citation type="submission" date="2022-02" db="EMBL/GenBank/DDBJ databases">
        <title>Atlantic sturgeon de novo genome assembly.</title>
        <authorList>
            <person name="Stock M."/>
            <person name="Klopp C."/>
            <person name="Guiguen Y."/>
            <person name="Cabau C."/>
            <person name="Parinello H."/>
            <person name="Santidrian Yebra-Pimentel E."/>
            <person name="Kuhl H."/>
            <person name="Dirks R.P."/>
            <person name="Guessner J."/>
            <person name="Wuertz S."/>
            <person name="Du K."/>
            <person name="Schartl M."/>
        </authorList>
    </citation>
    <scope>NUCLEOTIDE SEQUENCE</scope>
    <source>
        <strain evidence="20">STURGEONOMICS-FGT-2020</strain>
        <tissue evidence="20">Whole blood</tissue>
    </source>
</reference>
<dbReference type="FunFam" id="3.30.2350.10:FF:000013">
    <property type="entry name" value="TruB pseudouridine synthase family member 1"/>
    <property type="match status" value="1"/>
</dbReference>
<keyword evidence="9" id="KW-0007">Acetylation</keyword>
<dbReference type="HAMAP" id="MF_01080">
    <property type="entry name" value="TruB_bact"/>
    <property type="match status" value="1"/>
</dbReference>
<comment type="similarity">
    <text evidence="4">Belongs to the pseudouridine synthase TruB family.</text>
</comment>
<dbReference type="Pfam" id="PF01509">
    <property type="entry name" value="TruB_N"/>
    <property type="match status" value="1"/>
</dbReference>
<dbReference type="Proteomes" id="UP001230051">
    <property type="component" value="Unassembled WGS sequence"/>
</dbReference>
<evidence type="ECO:0000313" key="20">
    <source>
        <dbReference type="EMBL" id="KAK1164320.1"/>
    </source>
</evidence>
<evidence type="ECO:0000256" key="3">
    <source>
        <dbReference type="ARBA" id="ARBA00004514"/>
    </source>
</evidence>
<evidence type="ECO:0000256" key="9">
    <source>
        <dbReference type="ARBA" id="ARBA00022990"/>
    </source>
</evidence>
<dbReference type="NCBIfam" id="TIGR00431">
    <property type="entry name" value="TruB"/>
    <property type="match status" value="1"/>
</dbReference>
<evidence type="ECO:0000256" key="4">
    <source>
        <dbReference type="ARBA" id="ARBA00008999"/>
    </source>
</evidence>
<organism evidence="20 21">
    <name type="scientific">Acipenser oxyrinchus oxyrinchus</name>
    <dbReference type="NCBI Taxonomy" id="40147"/>
    <lineage>
        <taxon>Eukaryota</taxon>
        <taxon>Metazoa</taxon>
        <taxon>Chordata</taxon>
        <taxon>Craniata</taxon>
        <taxon>Vertebrata</taxon>
        <taxon>Euteleostomi</taxon>
        <taxon>Actinopterygii</taxon>
        <taxon>Chondrostei</taxon>
        <taxon>Acipenseriformes</taxon>
        <taxon>Acipenseridae</taxon>
        <taxon>Acipenser</taxon>
    </lineage>
</organism>
<evidence type="ECO:0000256" key="15">
    <source>
        <dbReference type="ARBA" id="ARBA00067538"/>
    </source>
</evidence>
<evidence type="ECO:0000256" key="11">
    <source>
        <dbReference type="ARBA" id="ARBA00023242"/>
    </source>
</evidence>
<evidence type="ECO:0000256" key="18">
    <source>
        <dbReference type="SAM" id="MobiDB-lite"/>
    </source>
</evidence>
<keyword evidence="21" id="KW-1185">Reference proteome</keyword>
<evidence type="ECO:0000256" key="6">
    <source>
        <dbReference type="ARBA" id="ARBA00022490"/>
    </source>
</evidence>
<evidence type="ECO:0000259" key="19">
    <source>
        <dbReference type="Pfam" id="PF01509"/>
    </source>
</evidence>
<dbReference type="InterPro" id="IPR014780">
    <property type="entry name" value="tRNA_psdUridine_synth_TruB"/>
</dbReference>
<dbReference type="GO" id="GO:0003723">
    <property type="term" value="F:RNA binding"/>
    <property type="evidence" value="ECO:0007669"/>
    <property type="project" value="InterPro"/>
</dbReference>
<comment type="catalytic activity">
    <reaction evidence="12">
        <text>a uridine in tRNA = a pseudouridine in tRNA</text>
        <dbReference type="Rhea" id="RHEA:54572"/>
        <dbReference type="Rhea" id="RHEA-COMP:13339"/>
        <dbReference type="Rhea" id="RHEA-COMP:13934"/>
        <dbReference type="ChEBI" id="CHEBI:65314"/>
        <dbReference type="ChEBI" id="CHEBI:65315"/>
    </reaction>
</comment>
<dbReference type="PANTHER" id="PTHR13767">
    <property type="entry name" value="TRNA-PSEUDOURIDINE SYNTHASE"/>
    <property type="match status" value="1"/>
</dbReference>
<evidence type="ECO:0000256" key="7">
    <source>
        <dbReference type="ARBA" id="ARBA00022664"/>
    </source>
</evidence>
<dbReference type="AlphaFoldDB" id="A0AAD8D888"/>
<sequence>MAGNVATCATVPKAAQLQSLNGLFAIYKKAGPTSADVLNTLKEKLLQEAGLKLNPKKRKRHILKVGHGGTLDNSASGVLVVGIGKGTKMLGNMLSGSKKYTTVGELGKATDTLDATGTGTEEKAYDHITKEEFEESLKKYIGNIMQVPPLYSALKKDGQRLSVLLKKGHAVEAKPARPVTVYSISLQEFKPPLFTLDVECGGGFYIRSLVNDVGKDLSTCAHVKDLIRTKQGPFTLQEHVLDEDKWTIDAIAQSIQDCMCLFSTEPDSKRLKTDSDQPSKDSQAVEEES</sequence>
<protein>
    <recommendedName>
        <fullName evidence="15">Pseudouridylate synthase TRUB1</fullName>
        <ecNumber evidence="5">5.4.99.25</ecNumber>
    </recommendedName>
    <alternativeName>
        <fullName evidence="16">TruB pseudouridine synthase homolog 1</fullName>
    </alternativeName>
    <alternativeName>
        <fullName evidence="17">tRNA pseudouridine 55 synthase TRUB1</fullName>
    </alternativeName>
</protein>
<dbReference type="GO" id="GO:0005829">
    <property type="term" value="C:cytosol"/>
    <property type="evidence" value="ECO:0007669"/>
    <property type="project" value="UniProtKB-SubCell"/>
</dbReference>
<feature type="domain" description="Pseudouridine synthase II N-terminal" evidence="19">
    <location>
        <begin position="58"/>
        <end position="206"/>
    </location>
</feature>
<evidence type="ECO:0000256" key="14">
    <source>
        <dbReference type="ARBA" id="ARBA00059404"/>
    </source>
</evidence>
<keyword evidence="10" id="KW-0413">Isomerase</keyword>
<evidence type="ECO:0000256" key="1">
    <source>
        <dbReference type="ARBA" id="ARBA00001166"/>
    </source>
</evidence>
<dbReference type="GO" id="GO:0005634">
    <property type="term" value="C:nucleus"/>
    <property type="evidence" value="ECO:0007669"/>
    <property type="project" value="UniProtKB-SubCell"/>
</dbReference>
<dbReference type="GO" id="GO:0006400">
    <property type="term" value="P:tRNA modification"/>
    <property type="evidence" value="ECO:0007669"/>
    <property type="project" value="TreeGrafter"/>
</dbReference>
<keyword evidence="6" id="KW-0963">Cytoplasm</keyword>
<gene>
    <name evidence="20" type="primary">TRUB1</name>
    <name evidence="20" type="ORF">AOXY_G14584</name>
</gene>
<keyword evidence="11" id="KW-0539">Nucleus</keyword>
<evidence type="ECO:0000313" key="21">
    <source>
        <dbReference type="Proteomes" id="UP001230051"/>
    </source>
</evidence>